<dbReference type="Pfam" id="PF13620">
    <property type="entry name" value="CarboxypepD_reg"/>
    <property type="match status" value="2"/>
</dbReference>
<dbReference type="SUPFAM" id="SSF49899">
    <property type="entry name" value="Concanavalin A-like lectins/glucanases"/>
    <property type="match status" value="1"/>
</dbReference>
<feature type="region of interest" description="Disordered" evidence="3">
    <location>
        <begin position="51"/>
        <end position="71"/>
    </location>
</feature>
<dbReference type="PANTHER" id="PTHR45632">
    <property type="entry name" value="LD33804P"/>
    <property type="match status" value="1"/>
</dbReference>
<sequence length="1399" mass="143119">MPQPSRARRTRRVSVLAAADPAARRLSAWLLALAVAVATVIAVPAAAGASTKAPLPRSKATSPTSAGQHPTHNVCAEAEKAGQASCMSVVRDDVIGPKGVQPADTPAGFGPADLLSAYNLPSGGAGQTVAIVDAFDDPTAESDLAVYRQQYGLPPCTTANGCFKKIDQRGGTSYPPPDAGWSGEISLDVDMVSAICPSCNILLVESDDNYMDNLGAAVNQAVAQGAKYVSNSYGGGEGSDETSYDDSFFHHPGVAITASTGDDGYGTSYPAVSPYVTAVGGTSLAKDTSTTRGWTEAAWSGAGSGCSTYETKPSFQTDSGCSRRAVADVSAVADPNTGVAVYYGGWHVYGGTSASAPIIASTYALGGTPAAGSSPNSFPYDQTSDLNDVTSGSNGSCDPAYLCKAGTGYDGPTGLGTPNGTGAFHSGPRGVVSGTVTDGTNALAEAKVSVGDTTTTTDGQGHYSLNVPAGTYDVTASKFGYTSKTVSGVAVEDGQTVTENFALTARSNVHVTGTVRDGSGHGWPLYATVRVKGETTAVAYTDPKTGRYDITVPADDTYSLQVDALYPGYTQGTADITVGSADANKDVDVAVDQTTCSAAGYAYHYDAGTTQSFDGTTAPSGWTVDDKVGNGQTWVFTDPGNRTNHTGGSGGFANIDSDKYGNGGSQNSSLISPVVDFTGKAHPYLSFRSDYYGISSSVGDVDYSVDGGQTWSNVWHHSSDSARGPRTESVDLSAAGNKSAVQLRFHYTGKFSWWWQVDDVFLGSRSCDPTSGGLVVGQVLDKNTGAGVNGASVTSADKPAEKAISAATPNDPNLGDGFYWLYSSATGSHKFTATASNYTSQDVTVNVAANWATGASFSLGAPQITITPSSVDKTVAWQGQASQTVTLKNTGTAPVTAKIGERPGTYQPAAQGAPLQKVKGDYSSGRFQSGKVDAKAKAKAAAAAAASPYAPPWTATADYPSAVMDNGAATIDGKVYSVGGVDGLATSAKAYVYDPGTQAWSALASMSAGREAPEVAALNGKLYVFGGWSDSGDTVAKTEIYDPAANTWTTGADNPKPFAGAGVTVADGKIYVVGGCADACGQTGVQVYDPASNSWSSAHAYPESTAWLGCGGLGDKVYCAGGTAGTASSKHAYAYDASSDSWSSVADLPIDLWAMSSSTANGQLLVSGGVTNGTSTLTNQGFAYDPDANAWTALPNSNNTLYRGAAACGFYKIGGSTGGFNAVKNSEQLPGYDQCDAAGGDVPWLSEDKSEVTIKAGGTAKVVVSLNANVDTITQPGTFTAQVTIGAKTPYGALAVPVTLTVNPPKTWGKITGTVTGAGCTGAPAPLTGATVEIDSWTASYTLKTDKNGQYVLWLDTRNNPLTLIAAKDGWAPQTRSVKIAKLATTTADFALKPDHTCS</sequence>
<evidence type="ECO:0000259" key="4">
    <source>
        <dbReference type="PROSITE" id="PS51695"/>
    </source>
</evidence>
<evidence type="ECO:0000256" key="2">
    <source>
        <dbReference type="ARBA" id="ARBA00022737"/>
    </source>
</evidence>
<dbReference type="SUPFAM" id="SSF52743">
    <property type="entry name" value="Subtilisin-like"/>
    <property type="match status" value="1"/>
</dbReference>
<keyword evidence="1" id="KW-0880">Kelch repeat</keyword>
<reference evidence="5" key="1">
    <citation type="submission" date="2023-03" db="EMBL/GenBank/DDBJ databases">
        <title>Actinoallomurus iriomotensis NBRC 103681.</title>
        <authorList>
            <person name="Ichikawa N."/>
            <person name="Sato H."/>
            <person name="Tonouchi N."/>
        </authorList>
    </citation>
    <scope>NUCLEOTIDE SEQUENCE</scope>
    <source>
        <strain evidence="5">NBRC 103681</strain>
    </source>
</reference>
<dbReference type="PROSITE" id="PS51695">
    <property type="entry name" value="SEDOLISIN"/>
    <property type="match status" value="1"/>
</dbReference>
<gene>
    <name evidence="5" type="ORF">Airi01_056220</name>
</gene>
<proteinExistence type="predicted"/>
<dbReference type="InterPro" id="IPR030400">
    <property type="entry name" value="Sedolisin_dom"/>
</dbReference>
<dbReference type="InterPro" id="IPR036852">
    <property type="entry name" value="Peptidase_S8/S53_dom_sf"/>
</dbReference>
<dbReference type="Gene3D" id="3.40.50.200">
    <property type="entry name" value="Peptidase S8/S53 domain"/>
    <property type="match status" value="1"/>
</dbReference>
<dbReference type="SMART" id="SM00612">
    <property type="entry name" value="Kelch"/>
    <property type="match status" value="5"/>
</dbReference>
<dbReference type="PANTHER" id="PTHR45632:SF14">
    <property type="entry name" value="KELCH-LIKE PROTEIN 33"/>
    <property type="match status" value="1"/>
</dbReference>
<evidence type="ECO:0000313" key="6">
    <source>
        <dbReference type="Proteomes" id="UP001165135"/>
    </source>
</evidence>
<dbReference type="Pfam" id="PF24981">
    <property type="entry name" value="Beta-prop_ATRN-LZTR1"/>
    <property type="match status" value="1"/>
</dbReference>
<dbReference type="RefSeq" id="WP_285626757.1">
    <property type="nucleotide sequence ID" value="NZ_BSTJ01000007.1"/>
</dbReference>
<dbReference type="GO" id="GO:0006508">
    <property type="term" value="P:proteolysis"/>
    <property type="evidence" value="ECO:0007669"/>
    <property type="project" value="InterPro"/>
</dbReference>
<organism evidence="5 6">
    <name type="scientific">Actinoallomurus iriomotensis</name>
    <dbReference type="NCBI Taxonomy" id="478107"/>
    <lineage>
        <taxon>Bacteria</taxon>
        <taxon>Bacillati</taxon>
        <taxon>Actinomycetota</taxon>
        <taxon>Actinomycetes</taxon>
        <taxon>Streptosporangiales</taxon>
        <taxon>Thermomonosporaceae</taxon>
        <taxon>Actinoallomurus</taxon>
    </lineage>
</organism>
<feature type="compositionally biased region" description="Polar residues" evidence="3">
    <location>
        <begin position="59"/>
        <end position="71"/>
    </location>
</feature>
<dbReference type="EMBL" id="BSTJ01000007">
    <property type="protein sequence ID" value="GLY77355.1"/>
    <property type="molecule type" value="Genomic_DNA"/>
</dbReference>
<dbReference type="GO" id="GO:0004252">
    <property type="term" value="F:serine-type endopeptidase activity"/>
    <property type="evidence" value="ECO:0007669"/>
    <property type="project" value="InterPro"/>
</dbReference>
<comment type="caution">
    <text evidence="5">The sequence shown here is derived from an EMBL/GenBank/DDBJ whole genome shotgun (WGS) entry which is preliminary data.</text>
</comment>
<name>A0A9W6RLS7_9ACTN</name>
<evidence type="ECO:0000256" key="1">
    <source>
        <dbReference type="ARBA" id="ARBA00022441"/>
    </source>
</evidence>
<dbReference type="SUPFAM" id="SSF49464">
    <property type="entry name" value="Carboxypeptidase regulatory domain-like"/>
    <property type="match status" value="3"/>
</dbReference>
<protein>
    <recommendedName>
        <fullName evidence="4">Peptidase S53 domain-containing protein</fullName>
    </recommendedName>
</protein>
<dbReference type="InterPro" id="IPR015915">
    <property type="entry name" value="Kelch-typ_b-propeller"/>
</dbReference>
<dbReference type="Gene3D" id="2.120.10.80">
    <property type="entry name" value="Kelch-type beta propeller"/>
    <property type="match status" value="2"/>
</dbReference>
<dbReference type="Gene3D" id="2.60.120.200">
    <property type="match status" value="1"/>
</dbReference>
<feature type="domain" description="Peptidase S53" evidence="4">
    <location>
        <begin position="108"/>
        <end position="430"/>
    </location>
</feature>
<dbReference type="Gene3D" id="2.60.40.1120">
    <property type="entry name" value="Carboxypeptidase-like, regulatory domain"/>
    <property type="match status" value="4"/>
</dbReference>
<dbReference type="CDD" id="cd04056">
    <property type="entry name" value="Peptidases_S53"/>
    <property type="match status" value="1"/>
</dbReference>
<dbReference type="InterPro" id="IPR013320">
    <property type="entry name" value="ConA-like_dom_sf"/>
</dbReference>
<dbReference type="InterPro" id="IPR056737">
    <property type="entry name" value="Beta-prop_ATRN-MKLN-like"/>
</dbReference>
<accession>A0A9W6RLS7</accession>
<evidence type="ECO:0000313" key="5">
    <source>
        <dbReference type="EMBL" id="GLY77355.1"/>
    </source>
</evidence>
<dbReference type="Proteomes" id="UP001165135">
    <property type="component" value="Unassembled WGS sequence"/>
</dbReference>
<dbReference type="InterPro" id="IPR006652">
    <property type="entry name" value="Kelch_1"/>
</dbReference>
<dbReference type="NCBIfam" id="NF038128">
    <property type="entry name" value="choice_anch_J"/>
    <property type="match status" value="1"/>
</dbReference>
<keyword evidence="2" id="KW-0677">Repeat</keyword>
<dbReference type="InterPro" id="IPR008969">
    <property type="entry name" value="CarboxyPept-like_regulatory"/>
</dbReference>
<dbReference type="SUPFAM" id="SSF117281">
    <property type="entry name" value="Kelch motif"/>
    <property type="match status" value="1"/>
</dbReference>
<evidence type="ECO:0000256" key="3">
    <source>
        <dbReference type="SAM" id="MobiDB-lite"/>
    </source>
</evidence>